<gene>
    <name evidence="6" type="ORF">D9613_012435</name>
</gene>
<dbReference type="InterPro" id="IPR058518">
    <property type="entry name" value="DUF8205"/>
</dbReference>
<dbReference type="EMBL" id="JAACJL010000033">
    <property type="protein sequence ID" value="KAF4615824.1"/>
    <property type="molecule type" value="Genomic_DNA"/>
</dbReference>
<keyword evidence="3" id="KW-0862">Zinc</keyword>
<feature type="domain" description="MYND-type" evidence="5">
    <location>
        <begin position="36"/>
        <end position="79"/>
    </location>
</feature>
<dbReference type="Pfam" id="PF26632">
    <property type="entry name" value="DUF8205"/>
    <property type="match status" value="1"/>
</dbReference>
<dbReference type="Gene3D" id="6.10.140.2220">
    <property type="match status" value="1"/>
</dbReference>
<dbReference type="PROSITE" id="PS50865">
    <property type="entry name" value="ZF_MYND_2"/>
    <property type="match status" value="1"/>
</dbReference>
<keyword evidence="7" id="KW-1185">Reference proteome</keyword>
<organism evidence="6 7">
    <name type="scientific">Agrocybe pediades</name>
    <dbReference type="NCBI Taxonomy" id="84607"/>
    <lineage>
        <taxon>Eukaryota</taxon>
        <taxon>Fungi</taxon>
        <taxon>Dikarya</taxon>
        <taxon>Basidiomycota</taxon>
        <taxon>Agaricomycotina</taxon>
        <taxon>Agaricomycetes</taxon>
        <taxon>Agaricomycetidae</taxon>
        <taxon>Agaricales</taxon>
        <taxon>Agaricineae</taxon>
        <taxon>Strophariaceae</taxon>
        <taxon>Agrocybe</taxon>
    </lineage>
</organism>
<dbReference type="InterPro" id="IPR002893">
    <property type="entry name" value="Znf_MYND"/>
</dbReference>
<evidence type="ECO:0000256" key="4">
    <source>
        <dbReference type="PROSITE-ProRule" id="PRU00134"/>
    </source>
</evidence>
<name>A0A8H4VQ01_9AGAR</name>
<dbReference type="AlphaFoldDB" id="A0A8H4VQ01"/>
<comment type="caution">
    <text evidence="6">The sequence shown here is derived from an EMBL/GenBank/DDBJ whole genome shotgun (WGS) entry which is preliminary data.</text>
</comment>
<dbReference type="SUPFAM" id="SSF144232">
    <property type="entry name" value="HIT/MYND zinc finger-like"/>
    <property type="match status" value="1"/>
</dbReference>
<keyword evidence="2 4" id="KW-0863">Zinc-finger</keyword>
<dbReference type="Proteomes" id="UP000521872">
    <property type="component" value="Unassembled WGS sequence"/>
</dbReference>
<dbReference type="GO" id="GO:0008270">
    <property type="term" value="F:zinc ion binding"/>
    <property type="evidence" value="ECO:0007669"/>
    <property type="project" value="UniProtKB-KW"/>
</dbReference>
<evidence type="ECO:0000256" key="3">
    <source>
        <dbReference type="ARBA" id="ARBA00022833"/>
    </source>
</evidence>
<keyword evidence="1" id="KW-0479">Metal-binding</keyword>
<sequence>MANNLDIEHLPVEGVHILNDDNYRDYRHNAHVALQCENCGKKKGDDGVAELKRCAGCYKVAFCSRECQKTLWPTHKADCKTMQEGRFIAELVQNFYSNPLLLRMLRAAIVLRLGLQNSAAPVPQTSIPFIVVHLHIVPLSEADKEKLVHKQLDAAGKERIPGYLEVGINNETPDYIPIARTPAEERQLGLNYALYKQARRHADEHGREGNPIVFVAFGHGSSSMLSAIEITPDAFEIARGNYSSLSPLLQQLIPDVAGANPVGVRTLLAVANTFIQLDLNDELRLRRDMTQADKTFVRDTGRMVAFGEKPPAGRYSRSA</sequence>
<protein>
    <recommendedName>
        <fullName evidence="5">MYND-type domain-containing protein</fullName>
    </recommendedName>
</protein>
<evidence type="ECO:0000313" key="7">
    <source>
        <dbReference type="Proteomes" id="UP000521872"/>
    </source>
</evidence>
<proteinExistence type="predicted"/>
<evidence type="ECO:0000259" key="5">
    <source>
        <dbReference type="PROSITE" id="PS50865"/>
    </source>
</evidence>
<dbReference type="Pfam" id="PF01753">
    <property type="entry name" value="zf-MYND"/>
    <property type="match status" value="1"/>
</dbReference>
<accession>A0A8H4VQ01</accession>
<reference evidence="6 7" key="1">
    <citation type="submission" date="2019-12" db="EMBL/GenBank/DDBJ databases">
        <authorList>
            <person name="Floudas D."/>
            <person name="Bentzer J."/>
            <person name="Ahren D."/>
            <person name="Johansson T."/>
            <person name="Persson P."/>
            <person name="Tunlid A."/>
        </authorList>
    </citation>
    <scope>NUCLEOTIDE SEQUENCE [LARGE SCALE GENOMIC DNA]</scope>
    <source>
        <strain evidence="6 7">CBS 102.39</strain>
    </source>
</reference>
<evidence type="ECO:0000256" key="1">
    <source>
        <dbReference type="ARBA" id="ARBA00022723"/>
    </source>
</evidence>
<evidence type="ECO:0000256" key="2">
    <source>
        <dbReference type="ARBA" id="ARBA00022771"/>
    </source>
</evidence>
<evidence type="ECO:0000313" key="6">
    <source>
        <dbReference type="EMBL" id="KAF4615824.1"/>
    </source>
</evidence>